<feature type="transmembrane region" description="Helical" evidence="1">
    <location>
        <begin position="12"/>
        <end position="35"/>
    </location>
</feature>
<keyword evidence="1" id="KW-0472">Membrane</keyword>
<evidence type="ECO:0000259" key="2">
    <source>
        <dbReference type="Pfam" id="PF07596"/>
    </source>
</evidence>
<dbReference type="Pfam" id="PF07963">
    <property type="entry name" value="N_methyl"/>
    <property type="match status" value="1"/>
</dbReference>
<keyword evidence="1" id="KW-1133">Transmembrane helix</keyword>
<accession>A0A6P2DJX8</accession>
<dbReference type="NCBIfam" id="TIGR02532">
    <property type="entry name" value="IV_pilin_GFxxxE"/>
    <property type="match status" value="1"/>
</dbReference>
<dbReference type="RefSeq" id="WP_162673688.1">
    <property type="nucleotide sequence ID" value="NZ_LR593886.1"/>
</dbReference>
<evidence type="ECO:0000313" key="3">
    <source>
        <dbReference type="EMBL" id="VTS02819.1"/>
    </source>
</evidence>
<dbReference type="EMBL" id="LR593886">
    <property type="protein sequence ID" value="VTS02819.1"/>
    <property type="molecule type" value="Genomic_DNA"/>
</dbReference>
<dbReference type="NCBIfam" id="TIGR04294">
    <property type="entry name" value="pre_pil_HX9DG"/>
    <property type="match status" value="1"/>
</dbReference>
<evidence type="ECO:0000313" key="4">
    <source>
        <dbReference type="Proteomes" id="UP000464178"/>
    </source>
</evidence>
<dbReference type="Gene3D" id="3.30.700.10">
    <property type="entry name" value="Glycoprotein, Type 4 Pilin"/>
    <property type="match status" value="1"/>
</dbReference>
<keyword evidence="1" id="KW-0812">Transmembrane</keyword>
<dbReference type="AlphaFoldDB" id="A0A6P2DJX8"/>
<feature type="domain" description="DUF1559" evidence="2">
    <location>
        <begin position="36"/>
        <end position="301"/>
    </location>
</feature>
<protein>
    <recommendedName>
        <fullName evidence="2">DUF1559 domain-containing protein</fullName>
    </recommendedName>
</protein>
<keyword evidence="4" id="KW-1185">Reference proteome</keyword>
<dbReference type="InterPro" id="IPR027558">
    <property type="entry name" value="Pre_pil_HX9DG_C"/>
</dbReference>
<proteinExistence type="predicted"/>
<dbReference type="Proteomes" id="UP000464178">
    <property type="component" value="Chromosome"/>
</dbReference>
<dbReference type="PROSITE" id="PS00409">
    <property type="entry name" value="PROKAR_NTER_METHYL"/>
    <property type="match status" value="1"/>
</dbReference>
<reference evidence="3 4" key="1">
    <citation type="submission" date="2019-05" db="EMBL/GenBank/DDBJ databases">
        <authorList>
            <consortium name="Science for Life Laboratories"/>
        </authorList>
    </citation>
    <scope>NUCLEOTIDE SEQUENCE [LARGE SCALE GENOMIC DNA]</scope>
    <source>
        <strain evidence="3">Soil9</strain>
    </source>
</reference>
<name>A0A6P2DJX8_9BACT</name>
<dbReference type="InterPro" id="IPR011453">
    <property type="entry name" value="DUF1559"/>
</dbReference>
<dbReference type="PANTHER" id="PTHR30093">
    <property type="entry name" value="GENERAL SECRETION PATHWAY PROTEIN G"/>
    <property type="match status" value="1"/>
</dbReference>
<dbReference type="InterPro" id="IPR012902">
    <property type="entry name" value="N_methyl_site"/>
</dbReference>
<gene>
    <name evidence="3" type="ORF">SOIL9_73890</name>
</gene>
<dbReference type="KEGG" id="gms:SOIL9_73890"/>
<dbReference type="InterPro" id="IPR045584">
    <property type="entry name" value="Pilin-like"/>
</dbReference>
<dbReference type="Pfam" id="PF07596">
    <property type="entry name" value="SBP_bac_10"/>
    <property type="match status" value="1"/>
</dbReference>
<organism evidence="3 4">
    <name type="scientific">Gemmata massiliana</name>
    <dbReference type="NCBI Taxonomy" id="1210884"/>
    <lineage>
        <taxon>Bacteria</taxon>
        <taxon>Pseudomonadati</taxon>
        <taxon>Planctomycetota</taxon>
        <taxon>Planctomycetia</taxon>
        <taxon>Gemmatales</taxon>
        <taxon>Gemmataceae</taxon>
        <taxon>Gemmata</taxon>
    </lineage>
</organism>
<dbReference type="PANTHER" id="PTHR30093:SF2">
    <property type="entry name" value="TYPE II SECRETION SYSTEM PROTEIN H"/>
    <property type="match status" value="1"/>
</dbReference>
<dbReference type="SUPFAM" id="SSF54523">
    <property type="entry name" value="Pili subunits"/>
    <property type="match status" value="1"/>
</dbReference>
<evidence type="ECO:0000256" key="1">
    <source>
        <dbReference type="SAM" id="Phobius"/>
    </source>
</evidence>
<sequence length="320" mass="35276">MSRTVPETRRGFTLIELLVVIAIIAILIGLLLPAVQKVRDAAARMKCANNLKQLGLAMHNYHDSRARFPAGEVATNTTFLPVWPEGNSDYYACWVFPTLPYIEENNLADLIARTPSNALIGGPTSPYGTPIKKLICPSDTFPTGDGQVDRGNGRVDACSSYGANWGTQFFLNTPSQTIDANGVFHYNTRTRLTDITDGTSNTILLGERSHFEPRWSRLTPSQYHIAIYARWWTGYSFTGRQPLVMINYRLPASLDTPPVPTGAVASDMINKRLLAYGSQHPGGCNMTFADGSVRFMSDSTNLTNLQYMATKSKGEIVTLD</sequence>